<proteinExistence type="predicted"/>
<dbReference type="NCBIfam" id="TIGR01764">
    <property type="entry name" value="excise"/>
    <property type="match status" value="1"/>
</dbReference>
<dbReference type="Pfam" id="PF12728">
    <property type="entry name" value="HTH_17"/>
    <property type="match status" value="1"/>
</dbReference>
<evidence type="ECO:0000259" key="1">
    <source>
        <dbReference type="Pfam" id="PF12728"/>
    </source>
</evidence>
<dbReference type="EMBL" id="JBHXIJ010000067">
    <property type="protein sequence ID" value="MFD5099755.1"/>
    <property type="molecule type" value="Genomic_DNA"/>
</dbReference>
<dbReference type="InterPro" id="IPR041657">
    <property type="entry name" value="HTH_17"/>
</dbReference>
<accession>A0ABW6FJB3</accession>
<evidence type="ECO:0000313" key="2">
    <source>
        <dbReference type="EMBL" id="MFD5099755.1"/>
    </source>
</evidence>
<protein>
    <submittedName>
        <fullName evidence="2">Helix-turn-helix domain-containing protein</fullName>
    </submittedName>
</protein>
<reference evidence="2 3" key="1">
    <citation type="submission" date="2024-09" db="EMBL/GenBank/DDBJ databases">
        <title>The Natural Products Discovery Center: Release of the First 8490 Sequenced Strains for Exploring Actinobacteria Biosynthetic Diversity.</title>
        <authorList>
            <person name="Kalkreuter E."/>
            <person name="Kautsar S.A."/>
            <person name="Yang D."/>
            <person name="Bader C.D."/>
            <person name="Teijaro C.N."/>
            <person name="Fluegel L."/>
            <person name="Davis C.M."/>
            <person name="Simpson J.R."/>
            <person name="Lauterbach L."/>
            <person name="Steele A.D."/>
            <person name="Gui C."/>
            <person name="Meng S."/>
            <person name="Li G."/>
            <person name="Viehrig K."/>
            <person name="Ye F."/>
            <person name="Su P."/>
            <person name="Kiefer A.F."/>
            <person name="Nichols A."/>
            <person name="Cepeda A.J."/>
            <person name="Yan W."/>
            <person name="Fan B."/>
            <person name="Jiang Y."/>
            <person name="Adhikari A."/>
            <person name="Zheng C.-J."/>
            <person name="Schuster L."/>
            <person name="Cowan T.M."/>
            <person name="Smanski M.J."/>
            <person name="Chevrette M.G."/>
            <person name="De Carvalho L.P.S."/>
            <person name="Shen B."/>
        </authorList>
    </citation>
    <scope>NUCLEOTIDE SEQUENCE [LARGE SCALE GENOMIC DNA]</scope>
    <source>
        <strain evidence="2 3">NPDC058348</strain>
    </source>
</reference>
<name>A0ABW6FJB3_9ACTN</name>
<comment type="caution">
    <text evidence="2">The sequence shown here is derived from an EMBL/GenBank/DDBJ whole genome shotgun (WGS) entry which is preliminary data.</text>
</comment>
<organism evidence="2 3">
    <name type="scientific">Streptomyces albidochromogenes</name>
    <dbReference type="NCBI Taxonomy" id="329524"/>
    <lineage>
        <taxon>Bacteria</taxon>
        <taxon>Bacillati</taxon>
        <taxon>Actinomycetota</taxon>
        <taxon>Actinomycetes</taxon>
        <taxon>Kitasatosporales</taxon>
        <taxon>Streptomycetaceae</taxon>
        <taxon>Streptomyces</taxon>
    </lineage>
</organism>
<dbReference type="InterPro" id="IPR010093">
    <property type="entry name" value="SinI_DNA-bd"/>
</dbReference>
<evidence type="ECO:0000313" key="3">
    <source>
        <dbReference type="Proteomes" id="UP001598448"/>
    </source>
</evidence>
<gene>
    <name evidence="2" type="ORF">ACFWJN_12390</name>
</gene>
<feature type="domain" description="Helix-turn-helix" evidence="1">
    <location>
        <begin position="12"/>
        <end position="60"/>
    </location>
</feature>
<keyword evidence="3" id="KW-1185">Reference proteome</keyword>
<dbReference type="RefSeq" id="WP_386712888.1">
    <property type="nucleotide sequence ID" value="NZ_JBHXIJ010000067.1"/>
</dbReference>
<sequence length="66" mass="7529">MSTALAPVDQLLYTPEEAAVVLRFGRSTIYELMAAGDLKYVKRGRSRRIRRSDLEAYVNRLEPISN</sequence>
<dbReference type="Proteomes" id="UP001598448">
    <property type="component" value="Unassembled WGS sequence"/>
</dbReference>